<accession>A0A348HEH6</accession>
<dbReference type="KEGG" id="zpl:ZBT109_1268"/>
<dbReference type="SUPFAM" id="SSF46689">
    <property type="entry name" value="Homeodomain-like"/>
    <property type="match status" value="1"/>
</dbReference>
<name>A0A348HEH6_9GAMM</name>
<feature type="domain" description="HTH tetR-type" evidence="5">
    <location>
        <begin position="31"/>
        <end position="91"/>
    </location>
</feature>
<dbReference type="InterPro" id="IPR001647">
    <property type="entry name" value="HTH_TetR"/>
</dbReference>
<evidence type="ECO:0000259" key="5">
    <source>
        <dbReference type="PROSITE" id="PS50977"/>
    </source>
</evidence>
<keyword evidence="7" id="KW-1185">Reference proteome</keyword>
<keyword evidence="2 4" id="KW-0238">DNA-binding</keyword>
<evidence type="ECO:0000256" key="4">
    <source>
        <dbReference type="PROSITE-ProRule" id="PRU00335"/>
    </source>
</evidence>
<evidence type="ECO:0000313" key="6">
    <source>
        <dbReference type="EMBL" id="BBG30028.1"/>
    </source>
</evidence>
<dbReference type="PANTHER" id="PTHR47506">
    <property type="entry name" value="TRANSCRIPTIONAL REGULATORY PROTEIN"/>
    <property type="match status" value="1"/>
</dbReference>
<dbReference type="PRINTS" id="PR00455">
    <property type="entry name" value="HTHTETR"/>
</dbReference>
<keyword evidence="1" id="KW-0805">Transcription regulation</keyword>
<dbReference type="GO" id="GO:0003677">
    <property type="term" value="F:DNA binding"/>
    <property type="evidence" value="ECO:0007669"/>
    <property type="project" value="UniProtKB-UniRule"/>
</dbReference>
<evidence type="ECO:0000256" key="2">
    <source>
        <dbReference type="ARBA" id="ARBA00023125"/>
    </source>
</evidence>
<feature type="DNA-binding region" description="H-T-H motif" evidence="4">
    <location>
        <begin position="54"/>
        <end position="73"/>
    </location>
</feature>
<dbReference type="InterPro" id="IPR009057">
    <property type="entry name" value="Homeodomain-like_sf"/>
</dbReference>
<sequence>MDRGLSKCAAIVIVDWSNSSRAFDTMKNSAQDVRKHILDTAYGIIAQKGFSGVGLNEILTSAGVPKGSFYYYFGTKEAFGEALLEEYFDTYLARVDDILSAPGNTAAERLLQYFGYWASSQSSPDATAKCLAVKLGAEVSDMSEAMRHALHKGTQRVIQRITIALREGEDDGSLSLSFAPEKMAEMLYHLWLGACIRQKITRDNAALETTLSTTRHLLNLNA</sequence>
<dbReference type="PANTHER" id="PTHR47506:SF6">
    <property type="entry name" value="HTH-TYPE TRANSCRIPTIONAL REPRESSOR NEMR"/>
    <property type="match status" value="1"/>
</dbReference>
<evidence type="ECO:0000313" key="7">
    <source>
        <dbReference type="Proteomes" id="UP000267342"/>
    </source>
</evidence>
<keyword evidence="3" id="KW-0804">Transcription</keyword>
<evidence type="ECO:0000256" key="3">
    <source>
        <dbReference type="ARBA" id="ARBA00023163"/>
    </source>
</evidence>
<dbReference type="Pfam" id="PF00440">
    <property type="entry name" value="TetR_N"/>
    <property type="match status" value="1"/>
</dbReference>
<gene>
    <name evidence="6" type="ORF">ZBT109_1268</name>
</gene>
<dbReference type="Proteomes" id="UP000267342">
    <property type="component" value="Chromosome"/>
</dbReference>
<dbReference type="Pfam" id="PF16925">
    <property type="entry name" value="TetR_C_13"/>
    <property type="match status" value="1"/>
</dbReference>
<dbReference type="AlphaFoldDB" id="A0A348HEH6"/>
<dbReference type="InterPro" id="IPR036271">
    <property type="entry name" value="Tet_transcr_reg_TetR-rel_C_sf"/>
</dbReference>
<dbReference type="Gene3D" id="1.10.357.10">
    <property type="entry name" value="Tetracycline Repressor, domain 2"/>
    <property type="match status" value="1"/>
</dbReference>
<dbReference type="EMBL" id="AP018933">
    <property type="protein sequence ID" value="BBG30028.1"/>
    <property type="molecule type" value="Genomic_DNA"/>
</dbReference>
<dbReference type="SUPFAM" id="SSF48498">
    <property type="entry name" value="Tetracyclin repressor-like, C-terminal domain"/>
    <property type="match status" value="1"/>
</dbReference>
<protein>
    <submittedName>
        <fullName evidence="6">Regulatory protein TetR</fullName>
    </submittedName>
</protein>
<evidence type="ECO:0000256" key="1">
    <source>
        <dbReference type="ARBA" id="ARBA00023015"/>
    </source>
</evidence>
<dbReference type="STRING" id="1123510.GCA_000620025_01324"/>
<organism evidence="6 7">
    <name type="scientific">Zymobacter palmae</name>
    <dbReference type="NCBI Taxonomy" id="33074"/>
    <lineage>
        <taxon>Bacteria</taxon>
        <taxon>Pseudomonadati</taxon>
        <taxon>Pseudomonadota</taxon>
        <taxon>Gammaproteobacteria</taxon>
        <taxon>Oceanospirillales</taxon>
        <taxon>Halomonadaceae</taxon>
        <taxon>Zymobacter group</taxon>
        <taxon>Zymobacter</taxon>
    </lineage>
</organism>
<reference evidence="6 7" key="1">
    <citation type="submission" date="2018-09" db="EMBL/GenBank/DDBJ databases">
        <title>Zymobacter palmae IAM14233 (=T109) whole genome analysis.</title>
        <authorList>
            <person name="Yanase H."/>
        </authorList>
    </citation>
    <scope>NUCLEOTIDE SEQUENCE [LARGE SCALE GENOMIC DNA]</scope>
    <source>
        <strain evidence="6 7">IAM14233</strain>
    </source>
</reference>
<dbReference type="InterPro" id="IPR011075">
    <property type="entry name" value="TetR_C"/>
</dbReference>
<proteinExistence type="predicted"/>
<dbReference type="PROSITE" id="PS50977">
    <property type="entry name" value="HTH_TETR_2"/>
    <property type="match status" value="1"/>
</dbReference>